<name>A0A088DB96_9ANNE</name>
<dbReference type="GO" id="GO:0048039">
    <property type="term" value="F:ubiquinone binding"/>
    <property type="evidence" value="ECO:0007669"/>
    <property type="project" value="TreeGrafter"/>
</dbReference>
<proteinExistence type="inferred from homology"/>
<evidence type="ECO:0000256" key="16">
    <source>
        <dbReference type="RuleBase" id="RU003297"/>
    </source>
</evidence>
<organism evidence="19">
    <name type="scientific">Amynthas aspergillum</name>
    <dbReference type="NCBI Taxonomy" id="320991"/>
    <lineage>
        <taxon>Eukaryota</taxon>
        <taxon>Metazoa</taxon>
        <taxon>Spiralia</taxon>
        <taxon>Lophotrochozoa</taxon>
        <taxon>Annelida</taxon>
        <taxon>Clitellata</taxon>
        <taxon>Oligochaeta</taxon>
        <taxon>Crassiclitellata</taxon>
        <taxon>Megascolecida</taxon>
        <taxon>Megascolecidae</taxon>
        <taxon>Amynthas</taxon>
    </lineage>
</organism>
<evidence type="ECO:0000256" key="8">
    <source>
        <dbReference type="ARBA" id="ARBA00022967"/>
    </source>
</evidence>
<evidence type="ECO:0000256" key="10">
    <source>
        <dbReference type="ARBA" id="ARBA00022989"/>
    </source>
</evidence>
<evidence type="ECO:0000256" key="5">
    <source>
        <dbReference type="ARBA" id="ARBA00022448"/>
    </source>
</evidence>
<feature type="transmembrane region" description="Helical" evidence="16">
    <location>
        <begin position="144"/>
        <end position="164"/>
    </location>
</feature>
<comment type="catalytic activity">
    <reaction evidence="15 16">
        <text>a ubiquinone + NADH + 5 H(+)(in) = a ubiquinol + NAD(+) + 4 H(+)(out)</text>
        <dbReference type="Rhea" id="RHEA:29091"/>
        <dbReference type="Rhea" id="RHEA-COMP:9565"/>
        <dbReference type="Rhea" id="RHEA-COMP:9566"/>
        <dbReference type="ChEBI" id="CHEBI:15378"/>
        <dbReference type="ChEBI" id="CHEBI:16389"/>
        <dbReference type="ChEBI" id="CHEBI:17976"/>
        <dbReference type="ChEBI" id="CHEBI:57540"/>
        <dbReference type="ChEBI" id="CHEBI:57945"/>
        <dbReference type="EC" id="7.1.1.2"/>
    </reaction>
</comment>
<dbReference type="GO" id="GO:0015990">
    <property type="term" value="P:electron transport coupled proton transport"/>
    <property type="evidence" value="ECO:0007669"/>
    <property type="project" value="TreeGrafter"/>
</dbReference>
<evidence type="ECO:0000256" key="3">
    <source>
        <dbReference type="ARBA" id="ARBA00012944"/>
    </source>
</evidence>
<keyword evidence="8" id="KW-1278">Translocase</keyword>
<evidence type="ECO:0000256" key="1">
    <source>
        <dbReference type="ARBA" id="ARBA00004225"/>
    </source>
</evidence>
<evidence type="ECO:0000256" key="14">
    <source>
        <dbReference type="ARBA" id="ARBA00023136"/>
    </source>
</evidence>
<dbReference type="EMBL" id="KJ830749">
    <property type="protein sequence ID" value="AIL51410.1"/>
    <property type="molecule type" value="Genomic_DNA"/>
</dbReference>
<dbReference type="Pfam" id="PF01059">
    <property type="entry name" value="Oxidored_q5_N"/>
    <property type="match status" value="1"/>
</dbReference>
<keyword evidence="13 16" id="KW-0496">Mitochondrion</keyword>
<dbReference type="EC" id="7.1.1.2" evidence="3 16"/>
<evidence type="ECO:0000256" key="11">
    <source>
        <dbReference type="ARBA" id="ARBA00023027"/>
    </source>
</evidence>
<comment type="function">
    <text evidence="16">Core subunit of the mitochondrial membrane respiratory chain NADH dehydrogenase (Complex I) which catalyzes electron transfer from NADH through the respiratory chain, using ubiquinone as an electron acceptor. Essential for the catalytic activity and assembly of complex I.</text>
</comment>
<dbReference type="GO" id="GO:0031966">
    <property type="term" value="C:mitochondrial membrane"/>
    <property type="evidence" value="ECO:0007669"/>
    <property type="project" value="UniProtKB-SubCell"/>
</dbReference>
<keyword evidence="10 16" id="KW-1133">Transmembrane helix</keyword>
<dbReference type="GeneID" id="20832857"/>
<dbReference type="AlphaFoldDB" id="A0A088DB96"/>
<sequence>MLKITLITISMFLLPTMTKSYMWVTLLTLIMLTTIYSATIMNSMPYTMMTTFSASDMLTTSLSILTIWVAAMMILASTKIYVTNTHPKLFTVNTLMLATILLLCFNASNIFMFYIWFEASLVPTMALIMLWGYQPERLQASMYLMIYTVTASLPMLVALCKIYSTSKTTHMPMFMSMSFPTDFPLATIAWLMTLGGFLVKLPMFTTHLWLPKAHVEAPIAGSMILAAILLKLGGYGLLRMSYLFSHMLKYLSSVMVSVALVGAVVTSLICMRQTDLKSLIAYSSVGHMGLVVAGMNSNSTWGMQASLTMMIAHGLSSSALFVMANMNYEITSTRSLYMTKGLMALMPTLTMWWFMFTASNMAAPPTINLLSEIMLITSIMSATSWSILLLSLVSFSTAAYSLYMFTSMNHGTSTTSTNSLMNVKPKDFSLMLMHLIPVVMLITKPETITNWC</sequence>
<feature type="transmembrane region" description="Helical" evidence="16">
    <location>
        <begin position="61"/>
        <end position="82"/>
    </location>
</feature>
<dbReference type="CTD" id="4538"/>
<feature type="transmembrane region" description="Helical" evidence="16">
    <location>
        <begin position="21"/>
        <end position="41"/>
    </location>
</feature>
<feature type="transmembrane region" description="Helical" evidence="16">
    <location>
        <begin position="375"/>
        <end position="403"/>
    </location>
</feature>
<feature type="domain" description="NADH:ubiquinone oxidoreductase chain 4 N-terminal" evidence="18">
    <location>
        <begin position="1"/>
        <end position="103"/>
    </location>
</feature>
<comment type="subcellular location">
    <subcellularLocation>
        <location evidence="1 16">Mitochondrion membrane</location>
        <topology evidence="1 16">Multi-pass membrane protein</topology>
    </subcellularLocation>
</comment>
<feature type="transmembrane region" description="Helical" evidence="16">
    <location>
        <begin position="336"/>
        <end position="355"/>
    </location>
</feature>
<geneLocation type="mitochondrion" evidence="19"/>
<dbReference type="PANTHER" id="PTHR43507">
    <property type="entry name" value="NADH-UBIQUINONE OXIDOREDUCTASE CHAIN 4"/>
    <property type="match status" value="1"/>
</dbReference>
<evidence type="ECO:0000256" key="12">
    <source>
        <dbReference type="ARBA" id="ARBA00023075"/>
    </source>
</evidence>
<dbReference type="Pfam" id="PF00361">
    <property type="entry name" value="Proton_antipo_M"/>
    <property type="match status" value="1"/>
</dbReference>
<dbReference type="GO" id="GO:0008137">
    <property type="term" value="F:NADH dehydrogenase (ubiquinone) activity"/>
    <property type="evidence" value="ECO:0007669"/>
    <property type="project" value="UniProtKB-UniRule"/>
</dbReference>
<comment type="similarity">
    <text evidence="2 16">Belongs to the complex I subunit 4 family.</text>
</comment>
<keyword evidence="9 16" id="KW-0249">Electron transport</keyword>
<dbReference type="InterPro" id="IPR001750">
    <property type="entry name" value="ND/Mrp_TM"/>
</dbReference>
<protein>
    <recommendedName>
        <fullName evidence="4 16">NADH-ubiquinone oxidoreductase chain 4</fullName>
        <ecNumber evidence="3 16">7.1.1.2</ecNumber>
    </recommendedName>
</protein>
<evidence type="ECO:0000256" key="6">
    <source>
        <dbReference type="ARBA" id="ARBA00022660"/>
    </source>
</evidence>
<evidence type="ECO:0000256" key="4">
    <source>
        <dbReference type="ARBA" id="ARBA00021006"/>
    </source>
</evidence>
<keyword evidence="11 16" id="KW-0520">NAD</keyword>
<feature type="transmembrane region" description="Helical" evidence="16">
    <location>
        <begin position="250"/>
        <end position="271"/>
    </location>
</feature>
<accession>A0A088DB96</accession>
<evidence type="ECO:0000313" key="19">
    <source>
        <dbReference type="EMBL" id="AIL51410.1"/>
    </source>
</evidence>
<gene>
    <name evidence="19" type="primary">ND4</name>
</gene>
<dbReference type="InterPro" id="IPR000260">
    <property type="entry name" value="NADH4_N"/>
</dbReference>
<evidence type="ECO:0000256" key="9">
    <source>
        <dbReference type="ARBA" id="ARBA00022982"/>
    </source>
</evidence>
<evidence type="ECO:0000259" key="18">
    <source>
        <dbReference type="Pfam" id="PF01059"/>
    </source>
</evidence>
<dbReference type="GO" id="GO:0003954">
    <property type="term" value="F:NADH dehydrogenase activity"/>
    <property type="evidence" value="ECO:0007669"/>
    <property type="project" value="TreeGrafter"/>
</dbReference>
<dbReference type="GO" id="GO:0042773">
    <property type="term" value="P:ATP synthesis coupled electron transport"/>
    <property type="evidence" value="ECO:0007669"/>
    <property type="project" value="InterPro"/>
</dbReference>
<evidence type="ECO:0000256" key="2">
    <source>
        <dbReference type="ARBA" id="ARBA00009025"/>
    </source>
</evidence>
<evidence type="ECO:0000259" key="17">
    <source>
        <dbReference type="Pfam" id="PF00361"/>
    </source>
</evidence>
<evidence type="ECO:0000256" key="7">
    <source>
        <dbReference type="ARBA" id="ARBA00022692"/>
    </source>
</evidence>
<evidence type="ECO:0000256" key="15">
    <source>
        <dbReference type="ARBA" id="ARBA00049551"/>
    </source>
</evidence>
<keyword evidence="14 16" id="KW-0472">Membrane</keyword>
<dbReference type="RefSeq" id="YP_009092417.1">
    <property type="nucleotide sequence ID" value="NC_025292.1"/>
</dbReference>
<feature type="transmembrane region" description="Helical" evidence="16">
    <location>
        <begin position="184"/>
        <end position="205"/>
    </location>
</feature>
<keyword evidence="5 16" id="KW-0813">Transport</keyword>
<dbReference type="InterPro" id="IPR003918">
    <property type="entry name" value="NADH_UbQ_OxRdtase"/>
</dbReference>
<dbReference type="PANTHER" id="PTHR43507:SF20">
    <property type="entry name" value="NADH-UBIQUINONE OXIDOREDUCTASE CHAIN 4"/>
    <property type="match status" value="1"/>
</dbReference>
<keyword evidence="7 16" id="KW-0812">Transmembrane</keyword>
<keyword evidence="12 16" id="KW-0830">Ubiquinone</keyword>
<feature type="transmembrane region" description="Helical" evidence="16">
    <location>
        <begin position="217"/>
        <end position="238"/>
    </location>
</feature>
<evidence type="ECO:0000256" key="13">
    <source>
        <dbReference type="ARBA" id="ARBA00023128"/>
    </source>
</evidence>
<reference evidence="19" key="1">
    <citation type="journal article" date="2014" name="Mitochondrial DNA">
        <title>Complete mitochondrial genome of a Pheretimoid earthworm Metaphire vulgaris (Oligochaeta: Megascolecidae).</title>
        <authorList>
            <person name="Zhang L."/>
            <person name="Jiang J."/>
            <person name="Dong Y."/>
            <person name="Qiu J."/>
        </authorList>
    </citation>
    <scope>NUCLEOTIDE SEQUENCE</scope>
    <source>
        <strain evidence="19">M01</strain>
    </source>
</reference>
<keyword evidence="6 16" id="KW-0679">Respiratory chain</keyword>
<feature type="transmembrane region" description="Helical" evidence="16">
    <location>
        <begin position="89"/>
        <end position="108"/>
    </location>
</feature>
<feature type="transmembrane region" description="Helical" evidence="16">
    <location>
        <begin position="301"/>
        <end position="324"/>
    </location>
</feature>
<feature type="domain" description="NADH:quinone oxidoreductase/Mrp antiporter transmembrane" evidence="17">
    <location>
        <begin position="107"/>
        <end position="393"/>
    </location>
</feature>
<dbReference type="PRINTS" id="PR01437">
    <property type="entry name" value="NUOXDRDTASE4"/>
</dbReference>